<dbReference type="Proteomes" id="UP000050265">
    <property type="component" value="Unassembled WGS sequence"/>
</dbReference>
<accession>A0A0P9UQT9</accession>
<sequence length="92" mass="10165">MSQTSPALPSLRRVLFGKAGRIAQGLLRTYLVILDELGYLPLCQSGGALLFHLLSKLYEHTSVVITTMDSVRQAVPIAMAFRHDLKAIQARE</sequence>
<comment type="caution">
    <text evidence="2">The sequence shown here is derived from an EMBL/GenBank/DDBJ whole genome shotgun (WGS) entry which is preliminary data.</text>
</comment>
<protein>
    <submittedName>
        <fullName evidence="2">ISPsy20, transposase IstB</fullName>
    </submittedName>
</protein>
<dbReference type="AlphaFoldDB" id="A0A0P9UQT9"/>
<feature type="domain" description="IstB-like ATP-binding" evidence="1">
    <location>
        <begin position="17"/>
        <end position="71"/>
    </location>
</feature>
<proteinExistence type="predicted"/>
<dbReference type="InterPro" id="IPR002611">
    <property type="entry name" value="IstB_ATP-bd"/>
</dbReference>
<dbReference type="PATRIC" id="fig|53707.9.peg.4622"/>
<reference evidence="2 3" key="1">
    <citation type="submission" date="2015-09" db="EMBL/GenBank/DDBJ databases">
        <title>Genome announcement of multiple Pseudomonas syringae strains.</title>
        <authorList>
            <person name="Thakur S."/>
            <person name="Wang P.W."/>
            <person name="Gong Y."/>
            <person name="Weir B.S."/>
            <person name="Guttman D.S."/>
        </authorList>
    </citation>
    <scope>NUCLEOTIDE SEQUENCE [LARGE SCALE GENOMIC DNA]</scope>
    <source>
        <strain evidence="2 3">ICMP3507</strain>
    </source>
</reference>
<evidence type="ECO:0000313" key="2">
    <source>
        <dbReference type="EMBL" id="KPX58396.1"/>
    </source>
</evidence>
<dbReference type="Pfam" id="PF01695">
    <property type="entry name" value="IstB_IS21"/>
    <property type="match status" value="1"/>
</dbReference>
<gene>
    <name evidence="2" type="ORF">ALO35_102730</name>
</gene>
<evidence type="ECO:0000313" key="3">
    <source>
        <dbReference type="Proteomes" id="UP000050265"/>
    </source>
</evidence>
<dbReference type="GO" id="GO:0005524">
    <property type="term" value="F:ATP binding"/>
    <property type="evidence" value="ECO:0007669"/>
    <property type="project" value="InterPro"/>
</dbReference>
<dbReference type="EMBL" id="LJQP01000421">
    <property type="protein sequence ID" value="KPX58396.1"/>
    <property type="molecule type" value="Genomic_DNA"/>
</dbReference>
<organism evidence="2 3">
    <name type="scientific">Pseudomonas amygdali pv. lachrymans</name>
    <name type="common">Pseudomonas syringae pv. lachrymans</name>
    <dbReference type="NCBI Taxonomy" id="53707"/>
    <lineage>
        <taxon>Bacteria</taxon>
        <taxon>Pseudomonadati</taxon>
        <taxon>Pseudomonadota</taxon>
        <taxon>Gammaproteobacteria</taxon>
        <taxon>Pseudomonadales</taxon>
        <taxon>Pseudomonadaceae</taxon>
        <taxon>Pseudomonas</taxon>
        <taxon>Pseudomonas amygdali</taxon>
    </lineage>
</organism>
<evidence type="ECO:0000259" key="1">
    <source>
        <dbReference type="Pfam" id="PF01695"/>
    </source>
</evidence>
<name>A0A0P9UQT9_PSEAV</name>